<evidence type="ECO:0000259" key="10">
    <source>
        <dbReference type="PROSITE" id="PS50157"/>
    </source>
</evidence>
<dbReference type="EMBL" id="OU963863">
    <property type="protein sequence ID" value="CAH0765152.1"/>
    <property type="molecule type" value="Genomic_DNA"/>
</dbReference>
<accession>A0A9P0CA35</accession>
<reference evidence="11" key="1">
    <citation type="submission" date="2021-12" db="EMBL/GenBank/DDBJ databases">
        <authorList>
            <person name="King R."/>
        </authorList>
    </citation>
    <scope>NUCLEOTIDE SEQUENCE</scope>
</reference>
<feature type="compositionally biased region" description="Low complexity" evidence="9">
    <location>
        <begin position="65"/>
        <end position="74"/>
    </location>
</feature>
<dbReference type="FunFam" id="3.30.160.60:FF:001250">
    <property type="entry name" value="putative transcription factor ovo-like protein 3"/>
    <property type="match status" value="1"/>
</dbReference>
<dbReference type="PROSITE" id="PS50157">
    <property type="entry name" value="ZINC_FINGER_C2H2_2"/>
    <property type="match status" value="3"/>
</dbReference>
<dbReference type="GO" id="GO:0008270">
    <property type="term" value="F:zinc ion binding"/>
    <property type="evidence" value="ECO:0007669"/>
    <property type="project" value="UniProtKB-KW"/>
</dbReference>
<feature type="region of interest" description="Disordered" evidence="9">
    <location>
        <begin position="18"/>
        <end position="130"/>
    </location>
</feature>
<feature type="domain" description="C2H2-type" evidence="10">
    <location>
        <begin position="720"/>
        <end position="747"/>
    </location>
</feature>
<dbReference type="GO" id="GO:0009968">
    <property type="term" value="P:negative regulation of signal transduction"/>
    <property type="evidence" value="ECO:0007669"/>
    <property type="project" value="UniProtKB-ARBA"/>
</dbReference>
<dbReference type="InterPro" id="IPR027756">
    <property type="entry name" value="Ovo-like"/>
</dbReference>
<feature type="compositionally biased region" description="Basic and acidic residues" evidence="9">
    <location>
        <begin position="40"/>
        <end position="52"/>
    </location>
</feature>
<gene>
    <name evidence="11" type="ORF">BEMITA_LOCUS3414</name>
</gene>
<dbReference type="InterPro" id="IPR013087">
    <property type="entry name" value="Znf_C2H2_type"/>
</dbReference>
<evidence type="ECO:0000313" key="11">
    <source>
        <dbReference type="EMBL" id="CAH0765152.1"/>
    </source>
</evidence>
<proteinExistence type="inferred from homology"/>
<dbReference type="GO" id="GO:0005634">
    <property type="term" value="C:nucleus"/>
    <property type="evidence" value="ECO:0007669"/>
    <property type="project" value="UniProtKB-SubCell"/>
</dbReference>
<feature type="domain" description="C2H2-type" evidence="10">
    <location>
        <begin position="692"/>
        <end position="719"/>
    </location>
</feature>
<dbReference type="SUPFAM" id="SSF57667">
    <property type="entry name" value="beta-beta-alpha zinc fingers"/>
    <property type="match status" value="2"/>
</dbReference>
<dbReference type="Proteomes" id="UP001152759">
    <property type="component" value="Chromosome 2"/>
</dbReference>
<dbReference type="PANTHER" id="PTHR10032">
    <property type="entry name" value="ZINC FINGER PROTEIN WITH KRAB AND SCAN DOMAINS"/>
    <property type="match status" value="1"/>
</dbReference>
<dbReference type="Gene3D" id="3.30.160.60">
    <property type="entry name" value="Classic Zinc Finger"/>
    <property type="match status" value="3"/>
</dbReference>
<evidence type="ECO:0000256" key="2">
    <source>
        <dbReference type="ARBA" id="ARBA00006991"/>
    </source>
</evidence>
<feature type="compositionally biased region" description="Pro residues" evidence="9">
    <location>
        <begin position="150"/>
        <end position="167"/>
    </location>
</feature>
<dbReference type="PROSITE" id="PS00028">
    <property type="entry name" value="ZINC_FINGER_C2H2_1"/>
    <property type="match status" value="3"/>
</dbReference>
<feature type="domain" description="C2H2-type" evidence="10">
    <location>
        <begin position="748"/>
        <end position="776"/>
    </location>
</feature>
<dbReference type="FunFam" id="3.30.160.60:FF:000452">
    <property type="entry name" value="Transcription factor Ovo-like 2"/>
    <property type="match status" value="1"/>
</dbReference>
<protein>
    <recommendedName>
        <fullName evidence="10">C2H2-type domain-containing protein</fullName>
    </recommendedName>
</protein>
<keyword evidence="3" id="KW-0479">Metal-binding</keyword>
<feature type="region of interest" description="Disordered" evidence="9">
    <location>
        <begin position="455"/>
        <end position="504"/>
    </location>
</feature>
<keyword evidence="12" id="KW-1185">Reference proteome</keyword>
<dbReference type="GO" id="GO:0000978">
    <property type="term" value="F:RNA polymerase II cis-regulatory region sequence-specific DNA binding"/>
    <property type="evidence" value="ECO:0007669"/>
    <property type="project" value="TreeGrafter"/>
</dbReference>
<feature type="compositionally biased region" description="Low complexity" evidence="9">
    <location>
        <begin position="558"/>
        <end position="581"/>
    </location>
</feature>
<evidence type="ECO:0000256" key="3">
    <source>
        <dbReference type="ARBA" id="ARBA00022723"/>
    </source>
</evidence>
<feature type="region of interest" description="Disordered" evidence="9">
    <location>
        <begin position="147"/>
        <end position="193"/>
    </location>
</feature>
<dbReference type="GO" id="GO:0045892">
    <property type="term" value="P:negative regulation of DNA-templated transcription"/>
    <property type="evidence" value="ECO:0007669"/>
    <property type="project" value="UniProtKB-ARBA"/>
</dbReference>
<dbReference type="Pfam" id="PF00096">
    <property type="entry name" value="zf-C2H2"/>
    <property type="match status" value="1"/>
</dbReference>
<dbReference type="AlphaFoldDB" id="A0A9P0CA35"/>
<evidence type="ECO:0000256" key="5">
    <source>
        <dbReference type="ARBA" id="ARBA00022771"/>
    </source>
</evidence>
<feature type="compositionally biased region" description="Low complexity" evidence="9">
    <location>
        <begin position="489"/>
        <end position="504"/>
    </location>
</feature>
<evidence type="ECO:0000256" key="6">
    <source>
        <dbReference type="ARBA" id="ARBA00022833"/>
    </source>
</evidence>
<keyword evidence="4" id="KW-0677">Repeat</keyword>
<feature type="compositionally biased region" description="Basic and acidic residues" evidence="9">
    <location>
        <begin position="666"/>
        <end position="683"/>
    </location>
</feature>
<evidence type="ECO:0000256" key="9">
    <source>
        <dbReference type="SAM" id="MobiDB-lite"/>
    </source>
</evidence>
<evidence type="ECO:0000256" key="8">
    <source>
        <dbReference type="PROSITE-ProRule" id="PRU00042"/>
    </source>
</evidence>
<comment type="similarity">
    <text evidence="2">Belongs to the krueppel C2H2-type zinc-finger protein family.</text>
</comment>
<feature type="region of interest" description="Disordered" evidence="9">
    <location>
        <begin position="531"/>
        <end position="600"/>
    </location>
</feature>
<dbReference type="PANTHER" id="PTHR10032:SF271">
    <property type="entry name" value="RH12261P-RELATED"/>
    <property type="match status" value="1"/>
</dbReference>
<dbReference type="InterPro" id="IPR036236">
    <property type="entry name" value="Znf_C2H2_sf"/>
</dbReference>
<organism evidence="11 12">
    <name type="scientific">Bemisia tabaci</name>
    <name type="common">Sweetpotato whitefly</name>
    <name type="synonym">Aleurodes tabaci</name>
    <dbReference type="NCBI Taxonomy" id="7038"/>
    <lineage>
        <taxon>Eukaryota</taxon>
        <taxon>Metazoa</taxon>
        <taxon>Ecdysozoa</taxon>
        <taxon>Arthropoda</taxon>
        <taxon>Hexapoda</taxon>
        <taxon>Insecta</taxon>
        <taxon>Pterygota</taxon>
        <taxon>Neoptera</taxon>
        <taxon>Paraneoptera</taxon>
        <taxon>Hemiptera</taxon>
        <taxon>Sternorrhyncha</taxon>
        <taxon>Aleyrodoidea</taxon>
        <taxon>Aleyrodidae</taxon>
        <taxon>Aleyrodinae</taxon>
        <taxon>Bemisia</taxon>
    </lineage>
</organism>
<dbReference type="GO" id="GO:0045596">
    <property type="term" value="P:negative regulation of cell differentiation"/>
    <property type="evidence" value="ECO:0007669"/>
    <property type="project" value="UniProtKB-ARBA"/>
</dbReference>
<keyword evidence="6" id="KW-0862">Zinc</keyword>
<feature type="compositionally biased region" description="Low complexity" evidence="9">
    <location>
        <begin position="532"/>
        <end position="549"/>
    </location>
</feature>
<evidence type="ECO:0000313" key="12">
    <source>
        <dbReference type="Proteomes" id="UP001152759"/>
    </source>
</evidence>
<keyword evidence="5 8" id="KW-0863">Zinc-finger</keyword>
<dbReference type="GO" id="GO:0000981">
    <property type="term" value="F:DNA-binding transcription factor activity, RNA polymerase II-specific"/>
    <property type="evidence" value="ECO:0007669"/>
    <property type="project" value="TreeGrafter"/>
</dbReference>
<feature type="region of interest" description="Disordered" evidence="9">
    <location>
        <begin position="653"/>
        <end position="691"/>
    </location>
</feature>
<evidence type="ECO:0000256" key="1">
    <source>
        <dbReference type="ARBA" id="ARBA00004123"/>
    </source>
</evidence>
<name>A0A9P0CA35_BEMTA</name>
<feature type="compositionally biased region" description="Polar residues" evidence="9">
    <location>
        <begin position="583"/>
        <end position="598"/>
    </location>
</feature>
<sequence>MPKIFLLKNRLLQQHQNLFENQKSPSHADDQPLSLIVNKATDDRRRDDEDPLRCQSPSTERSRVPSPSLPSNRSKSSRSETLDCSFSSSKFRSTSPKVLGDPLRRESGRDHVPTSAERKEYLPTKSDPLALLSQPRCQQVSVIQRTPNVPTAPSPKPGTPPAGPSPVPAHVQEPEPEPEQEAPIDYHVPKKEKDEAPKMNKYVIGFTKTKQIMLWKQILKEGRVRTAAAGHSRNGAGAGGGGGGCGHQNGGSAGGCGSRGSGAGHGYAGGGGALGSGGAGGGLGGLGGGGGSMNPGGNGKSNYGPTSPPMASLPPFCESLKGGGLTSYSQQYSSQFQGLLNPPLPMDCDTGQHDLSALHFPGGGGNDGLSKQYSLLQNVCATYGITVKDDEDLSSYVKDNGGFLPYDDALMVDAATGSIVDPLQFTATLTFSSPADHTALLETLSDAADLFLRESGESIPPPVEPSVNPFPEHRGFLDSPPTPRPSYATTSPSQSFSTSSVSSTESRSFSNYSEFIPKVEKPDMGLLSDEPQQQMQQLQIQVQMQQQQHHQSHQSETSGQVGLLSPGLSSLELDSSTSMSLPSPANCNLDSPSPQSDVSGIPNLQVRVGVLQQRVSKTTEPPNYGHFFSKISAKLGLPGDVALEFVNGGHGIKNPLANQDTVHSTPRPEVEKSSEEAPARSARDSSSGNSRFSCHLCTKSFSLQRLLNRHMKCHSDVKRYLCTFCGKGFNDTFDLKRHTRTHTGVRPYKCNLCEKSFTQRCSLESHCLKVHGVQHQYAYKERRTKMYVCEECGHTTNEPEVHYLHLKDNHPYSPALLKFYDKRHFKFTNSNFANMLLQVRS</sequence>
<feature type="compositionally biased region" description="Basic and acidic residues" evidence="9">
    <location>
        <begin position="102"/>
        <end position="122"/>
    </location>
</feature>
<dbReference type="OrthoDB" id="6508643at2759"/>
<evidence type="ECO:0000256" key="7">
    <source>
        <dbReference type="ARBA" id="ARBA00023242"/>
    </source>
</evidence>
<feature type="compositionally biased region" description="Low complexity" evidence="9">
    <location>
        <begin position="85"/>
        <end position="95"/>
    </location>
</feature>
<dbReference type="SMART" id="SM00355">
    <property type="entry name" value="ZnF_C2H2"/>
    <property type="match status" value="4"/>
</dbReference>
<keyword evidence="7" id="KW-0539">Nucleus</keyword>
<dbReference type="GO" id="GO:0009913">
    <property type="term" value="P:epidermal cell differentiation"/>
    <property type="evidence" value="ECO:0007669"/>
    <property type="project" value="TreeGrafter"/>
</dbReference>
<dbReference type="GO" id="GO:0051241">
    <property type="term" value="P:negative regulation of multicellular organismal process"/>
    <property type="evidence" value="ECO:0007669"/>
    <property type="project" value="UniProtKB-ARBA"/>
</dbReference>
<comment type="subcellular location">
    <subcellularLocation>
        <location evidence="1">Nucleus</location>
    </subcellularLocation>
</comment>
<evidence type="ECO:0000256" key="4">
    <source>
        <dbReference type="ARBA" id="ARBA00022737"/>
    </source>
</evidence>
<dbReference type="KEGG" id="btab:109032842"/>